<keyword evidence="5" id="KW-0406">Ion transport</keyword>
<gene>
    <name evidence="12" type="ORF">OSB1V03_LOCUS2672</name>
</gene>
<feature type="domain" description="Ionotropic glutamate receptor L-glutamate and glycine-binding" evidence="11">
    <location>
        <begin position="290"/>
        <end position="355"/>
    </location>
</feature>
<keyword evidence="9" id="KW-1071">Ligand-gated ion channel</keyword>
<evidence type="ECO:0000256" key="7">
    <source>
        <dbReference type="ARBA" id="ARBA00023170"/>
    </source>
</evidence>
<evidence type="ECO:0000256" key="3">
    <source>
        <dbReference type="ARBA" id="ARBA00022692"/>
    </source>
</evidence>
<sequence length="386" mass="44184">MKNLGLLKLQHLFSLVDQNRTLELRAVKRFANSTEANEYLRDIEFNSTNDRKYVILECDAHTAKQIIITHVRDIYMGKRNFHFLLTSLVMDDYLNEKVSEFGAVNITGFRILKPSTHEFRQFFNHWRKSDSTGVNGDGSGGKAIVSADAAMMYDGAKVLLDTYQRLLARHGDAFRSASRRGEIYSSGSKGIDCRSEPIAQWEHGDKIKKFMRKTNINGLTGVLSFDDHGYRQNFSVDVVEMTINSEMAKIAQWTQEKGLTIVPAKYHRVLQERTKFDNKTYIVTSILEEPYLMYKAKEKGVVNEGNNRFEGYSKDLADLISNNLQINYELRLVKDSKYGALDANSHQGWNESLICHDVPRSWQSATVVENANRGILPRSWQISHSH</sequence>
<dbReference type="EMBL" id="OC855549">
    <property type="protein sequence ID" value="CAD7622206.1"/>
    <property type="molecule type" value="Genomic_DNA"/>
</dbReference>
<keyword evidence="7" id="KW-0675">Receptor</keyword>
<keyword evidence="6" id="KW-0472">Membrane</keyword>
<evidence type="ECO:0000256" key="1">
    <source>
        <dbReference type="ARBA" id="ARBA00004141"/>
    </source>
</evidence>
<keyword evidence="13" id="KW-1185">Reference proteome</keyword>
<dbReference type="GO" id="GO:0015276">
    <property type="term" value="F:ligand-gated monoatomic ion channel activity"/>
    <property type="evidence" value="ECO:0007669"/>
    <property type="project" value="InterPro"/>
</dbReference>
<protein>
    <recommendedName>
        <fullName evidence="11">Ionotropic glutamate receptor L-glutamate and glycine-binding domain-containing protein</fullName>
    </recommendedName>
</protein>
<keyword evidence="2" id="KW-0813">Transport</keyword>
<dbReference type="AlphaFoldDB" id="A0A7R9KFK1"/>
<accession>A0A7R9KFK1</accession>
<evidence type="ECO:0000256" key="2">
    <source>
        <dbReference type="ARBA" id="ARBA00022448"/>
    </source>
</evidence>
<dbReference type="GO" id="GO:0016020">
    <property type="term" value="C:membrane"/>
    <property type="evidence" value="ECO:0007669"/>
    <property type="project" value="UniProtKB-SubCell"/>
</dbReference>
<dbReference type="Proteomes" id="UP000759131">
    <property type="component" value="Unassembled WGS sequence"/>
</dbReference>
<dbReference type="Gene3D" id="3.40.50.2300">
    <property type="match status" value="2"/>
</dbReference>
<name>A0A7R9KFK1_9ACAR</name>
<evidence type="ECO:0000256" key="6">
    <source>
        <dbReference type="ARBA" id="ARBA00023136"/>
    </source>
</evidence>
<comment type="subcellular location">
    <subcellularLocation>
        <location evidence="1">Membrane</location>
        <topology evidence="1">Multi-pass membrane protein</topology>
    </subcellularLocation>
</comment>
<dbReference type="SMART" id="SM00918">
    <property type="entry name" value="Lig_chan-Glu_bd"/>
    <property type="match status" value="1"/>
</dbReference>
<evidence type="ECO:0000256" key="8">
    <source>
        <dbReference type="ARBA" id="ARBA00023180"/>
    </source>
</evidence>
<keyword evidence="10" id="KW-0407">Ion channel</keyword>
<dbReference type="Pfam" id="PF10613">
    <property type="entry name" value="Lig_chan-Glu_bd"/>
    <property type="match status" value="1"/>
</dbReference>
<dbReference type="InterPro" id="IPR019594">
    <property type="entry name" value="Glu/Gly-bd"/>
</dbReference>
<dbReference type="EMBL" id="CAJPIZ010000974">
    <property type="protein sequence ID" value="CAG2102636.1"/>
    <property type="molecule type" value="Genomic_DNA"/>
</dbReference>
<keyword evidence="3" id="KW-0812">Transmembrane</keyword>
<organism evidence="12">
    <name type="scientific">Medioppia subpectinata</name>
    <dbReference type="NCBI Taxonomy" id="1979941"/>
    <lineage>
        <taxon>Eukaryota</taxon>
        <taxon>Metazoa</taxon>
        <taxon>Ecdysozoa</taxon>
        <taxon>Arthropoda</taxon>
        <taxon>Chelicerata</taxon>
        <taxon>Arachnida</taxon>
        <taxon>Acari</taxon>
        <taxon>Acariformes</taxon>
        <taxon>Sarcoptiformes</taxon>
        <taxon>Oribatida</taxon>
        <taxon>Brachypylina</taxon>
        <taxon>Oppioidea</taxon>
        <taxon>Oppiidae</taxon>
        <taxon>Medioppia</taxon>
    </lineage>
</organism>
<evidence type="ECO:0000259" key="11">
    <source>
        <dbReference type="SMART" id="SM00918"/>
    </source>
</evidence>
<dbReference type="InterPro" id="IPR001828">
    <property type="entry name" value="ANF_lig-bd_rcpt"/>
</dbReference>
<evidence type="ECO:0000256" key="9">
    <source>
        <dbReference type="ARBA" id="ARBA00023286"/>
    </source>
</evidence>
<evidence type="ECO:0000313" key="12">
    <source>
        <dbReference type="EMBL" id="CAD7622206.1"/>
    </source>
</evidence>
<dbReference type="SUPFAM" id="SSF53822">
    <property type="entry name" value="Periplasmic binding protein-like I"/>
    <property type="match status" value="1"/>
</dbReference>
<dbReference type="Gene3D" id="3.40.190.10">
    <property type="entry name" value="Periplasmic binding protein-like II"/>
    <property type="match status" value="1"/>
</dbReference>
<proteinExistence type="predicted"/>
<keyword evidence="8" id="KW-0325">Glycoprotein</keyword>
<reference evidence="12" key="1">
    <citation type="submission" date="2020-11" db="EMBL/GenBank/DDBJ databases">
        <authorList>
            <person name="Tran Van P."/>
        </authorList>
    </citation>
    <scope>NUCLEOTIDE SEQUENCE</scope>
</reference>
<keyword evidence="4" id="KW-1133">Transmembrane helix</keyword>
<dbReference type="Pfam" id="PF01094">
    <property type="entry name" value="ANF_receptor"/>
    <property type="match status" value="1"/>
</dbReference>
<evidence type="ECO:0000256" key="4">
    <source>
        <dbReference type="ARBA" id="ARBA00022989"/>
    </source>
</evidence>
<dbReference type="SUPFAM" id="SSF53850">
    <property type="entry name" value="Periplasmic binding protein-like II"/>
    <property type="match status" value="1"/>
</dbReference>
<evidence type="ECO:0000313" key="13">
    <source>
        <dbReference type="Proteomes" id="UP000759131"/>
    </source>
</evidence>
<dbReference type="InterPro" id="IPR028082">
    <property type="entry name" value="Peripla_BP_I"/>
</dbReference>
<dbReference type="OrthoDB" id="6497979at2759"/>
<evidence type="ECO:0000256" key="10">
    <source>
        <dbReference type="ARBA" id="ARBA00023303"/>
    </source>
</evidence>
<evidence type="ECO:0000256" key="5">
    <source>
        <dbReference type="ARBA" id="ARBA00023065"/>
    </source>
</evidence>